<gene>
    <name evidence="2" type="ORF">LSH36_37g12000</name>
</gene>
<evidence type="ECO:0000313" key="3">
    <source>
        <dbReference type="Proteomes" id="UP001208570"/>
    </source>
</evidence>
<feature type="signal peptide" evidence="1">
    <location>
        <begin position="1"/>
        <end position="22"/>
    </location>
</feature>
<proteinExistence type="predicted"/>
<dbReference type="AlphaFoldDB" id="A0AAD9K885"/>
<evidence type="ECO:0000256" key="1">
    <source>
        <dbReference type="SAM" id="SignalP"/>
    </source>
</evidence>
<dbReference type="EMBL" id="JAODUP010000037">
    <property type="protein sequence ID" value="KAK2166649.1"/>
    <property type="molecule type" value="Genomic_DNA"/>
</dbReference>
<keyword evidence="1" id="KW-0732">Signal</keyword>
<keyword evidence="3" id="KW-1185">Reference proteome</keyword>
<dbReference type="Proteomes" id="UP001208570">
    <property type="component" value="Unassembled WGS sequence"/>
</dbReference>
<feature type="chain" id="PRO_5042293910" evidence="1">
    <location>
        <begin position="23"/>
        <end position="80"/>
    </location>
</feature>
<protein>
    <submittedName>
        <fullName evidence="2">Uncharacterized protein</fullName>
    </submittedName>
</protein>
<accession>A0AAD9K885</accession>
<reference evidence="2" key="1">
    <citation type="journal article" date="2023" name="Mol. Biol. Evol.">
        <title>Third-Generation Sequencing Reveals the Adaptive Role of the Epigenome in Three Deep-Sea Polychaetes.</title>
        <authorList>
            <person name="Perez M."/>
            <person name="Aroh O."/>
            <person name="Sun Y."/>
            <person name="Lan Y."/>
            <person name="Juniper S.K."/>
            <person name="Young C.R."/>
            <person name="Angers B."/>
            <person name="Qian P.Y."/>
        </authorList>
    </citation>
    <scope>NUCLEOTIDE SEQUENCE</scope>
    <source>
        <strain evidence="2">P08H-3</strain>
    </source>
</reference>
<comment type="caution">
    <text evidence="2">The sequence shown here is derived from an EMBL/GenBank/DDBJ whole genome shotgun (WGS) entry which is preliminary data.</text>
</comment>
<sequence length="80" mass="9192">MAGQKYTITLLLLCTAVVVCSGRMTSCFNIEMESRVKPVSTYPRPYEKVQVQPPKELDWRNRNGINYCSPTRNQHIPQCT</sequence>
<evidence type="ECO:0000313" key="2">
    <source>
        <dbReference type="EMBL" id="KAK2166649.1"/>
    </source>
</evidence>
<organism evidence="2 3">
    <name type="scientific">Paralvinella palmiformis</name>
    <dbReference type="NCBI Taxonomy" id="53620"/>
    <lineage>
        <taxon>Eukaryota</taxon>
        <taxon>Metazoa</taxon>
        <taxon>Spiralia</taxon>
        <taxon>Lophotrochozoa</taxon>
        <taxon>Annelida</taxon>
        <taxon>Polychaeta</taxon>
        <taxon>Sedentaria</taxon>
        <taxon>Canalipalpata</taxon>
        <taxon>Terebellida</taxon>
        <taxon>Terebelliformia</taxon>
        <taxon>Alvinellidae</taxon>
        <taxon>Paralvinella</taxon>
    </lineage>
</organism>
<name>A0AAD9K885_9ANNE</name>